<evidence type="ECO:0000313" key="2">
    <source>
        <dbReference type="Proteomes" id="UP000254601"/>
    </source>
</evidence>
<accession>A0A380MLD0</accession>
<proteinExistence type="predicted"/>
<organism evidence="1 2">
    <name type="scientific">Suttonella ornithocola</name>
    <dbReference type="NCBI Taxonomy" id="279832"/>
    <lineage>
        <taxon>Bacteria</taxon>
        <taxon>Pseudomonadati</taxon>
        <taxon>Pseudomonadota</taxon>
        <taxon>Gammaproteobacteria</taxon>
        <taxon>Cardiobacteriales</taxon>
        <taxon>Cardiobacteriaceae</taxon>
        <taxon>Suttonella</taxon>
    </lineage>
</organism>
<keyword evidence="2" id="KW-1185">Reference proteome</keyword>
<dbReference type="Gene3D" id="1.10.10.10">
    <property type="entry name" value="Winged helix-like DNA-binding domain superfamily/Winged helix DNA-binding domain"/>
    <property type="match status" value="1"/>
</dbReference>
<name>A0A380MLD0_9GAMM</name>
<gene>
    <name evidence="1" type="ORF">NCTC13337_00236</name>
</gene>
<dbReference type="Proteomes" id="UP000254601">
    <property type="component" value="Unassembled WGS sequence"/>
</dbReference>
<dbReference type="AlphaFoldDB" id="A0A380MLD0"/>
<dbReference type="RefSeq" id="WP_169818657.1">
    <property type="nucleotide sequence ID" value="NZ_LWHB01000141.1"/>
</dbReference>
<reference evidence="1 2" key="1">
    <citation type="submission" date="2018-06" db="EMBL/GenBank/DDBJ databases">
        <authorList>
            <consortium name="Pathogen Informatics"/>
            <person name="Doyle S."/>
        </authorList>
    </citation>
    <scope>NUCLEOTIDE SEQUENCE [LARGE SCALE GENOMIC DNA]</scope>
    <source>
        <strain evidence="1 2">NCTC13337</strain>
    </source>
</reference>
<dbReference type="EMBL" id="UHIC01000001">
    <property type="protein sequence ID" value="SUO93449.1"/>
    <property type="molecule type" value="Genomic_DNA"/>
</dbReference>
<dbReference type="InterPro" id="IPR036388">
    <property type="entry name" value="WH-like_DNA-bd_sf"/>
</dbReference>
<evidence type="ECO:0000313" key="1">
    <source>
        <dbReference type="EMBL" id="SUO93449.1"/>
    </source>
</evidence>
<sequence>MKEKAVRLLIEVEDDYPSRWVIIEVVAPKIGCGSETEMPPLGGIWE</sequence>
<protein>
    <submittedName>
        <fullName evidence="1">Uncharacterized protein</fullName>
    </submittedName>
</protein>